<dbReference type="EMBL" id="MSIE01000011">
    <property type="protein sequence ID" value="OLF18141.1"/>
    <property type="molecule type" value="Genomic_DNA"/>
</dbReference>
<feature type="transmembrane region" description="Helical" evidence="7">
    <location>
        <begin position="26"/>
        <end position="49"/>
    </location>
</feature>
<keyword evidence="10" id="KW-1185">Reference proteome</keyword>
<dbReference type="AlphaFoldDB" id="A0A1Q8CUV0"/>
<gene>
    <name evidence="9" type="ORF">BU204_08410</name>
</gene>
<evidence type="ECO:0000256" key="7">
    <source>
        <dbReference type="RuleBase" id="RU363032"/>
    </source>
</evidence>
<dbReference type="Proteomes" id="UP000185596">
    <property type="component" value="Unassembled WGS sequence"/>
</dbReference>
<dbReference type="GO" id="GO:0055085">
    <property type="term" value="P:transmembrane transport"/>
    <property type="evidence" value="ECO:0007669"/>
    <property type="project" value="InterPro"/>
</dbReference>
<sequence>MDSPAAGRPPAAVARRPWSRDRVERLIFGVLRWVAIAFFLLATLLPFYYMVLLSVRPIEDLLLRPDSLLVDFSELTFSTYAEALRPVTDAGQGFLTFLGNSAVVASLSVVIALAVAIPGAYAVSRLSFFGRRQVSVLFLLVYLFPSIVLAIPLFVLLTQMQLRGSLIGLVLVYIAQTVPVAVYMLRNYFETIPVAVEEAALVDGLNRLGVIRRISLPLAVPSIMATAVFVFMVAWNEFLFALLFLVERRDRWTVSLGLAQLSGSIEVPTTVLMAGSVVITVPIVLLFFFTERLLSEGLTSGADKG</sequence>
<feature type="transmembrane region" description="Helical" evidence="7">
    <location>
        <begin position="136"/>
        <end position="158"/>
    </location>
</feature>
<dbReference type="PANTHER" id="PTHR32243:SF18">
    <property type="entry name" value="INNER MEMBRANE ABC TRANSPORTER PERMEASE PROTEIN YCJP"/>
    <property type="match status" value="1"/>
</dbReference>
<accession>A0A1Q8CUV0</accession>
<feature type="transmembrane region" description="Helical" evidence="7">
    <location>
        <begin position="265"/>
        <end position="289"/>
    </location>
</feature>
<comment type="caution">
    <text evidence="9">The sequence shown here is derived from an EMBL/GenBank/DDBJ whole genome shotgun (WGS) entry which is preliminary data.</text>
</comment>
<dbReference type="InterPro" id="IPR050901">
    <property type="entry name" value="BP-dep_ABC_trans_perm"/>
</dbReference>
<evidence type="ECO:0000259" key="8">
    <source>
        <dbReference type="PROSITE" id="PS50928"/>
    </source>
</evidence>
<dbReference type="Pfam" id="PF00528">
    <property type="entry name" value="BPD_transp_1"/>
    <property type="match status" value="1"/>
</dbReference>
<reference evidence="9 10" key="1">
    <citation type="submission" date="2016-12" db="EMBL/GenBank/DDBJ databases">
        <title>The draft genome sequence of Actinophytocola sp. 11-183.</title>
        <authorList>
            <person name="Wang W."/>
            <person name="Yuan L."/>
        </authorList>
    </citation>
    <scope>NUCLEOTIDE SEQUENCE [LARGE SCALE GENOMIC DNA]</scope>
    <source>
        <strain evidence="9 10">11-183</strain>
    </source>
</reference>
<dbReference type="CDD" id="cd06261">
    <property type="entry name" value="TM_PBP2"/>
    <property type="match status" value="1"/>
</dbReference>
<feature type="transmembrane region" description="Helical" evidence="7">
    <location>
        <begin position="216"/>
        <end position="245"/>
    </location>
</feature>
<dbReference type="PANTHER" id="PTHR32243">
    <property type="entry name" value="MALTOSE TRANSPORT SYSTEM PERMEASE-RELATED"/>
    <property type="match status" value="1"/>
</dbReference>
<dbReference type="SUPFAM" id="SSF161098">
    <property type="entry name" value="MetI-like"/>
    <property type="match status" value="1"/>
</dbReference>
<evidence type="ECO:0000256" key="3">
    <source>
        <dbReference type="ARBA" id="ARBA00022475"/>
    </source>
</evidence>
<evidence type="ECO:0000256" key="2">
    <source>
        <dbReference type="ARBA" id="ARBA00022448"/>
    </source>
</evidence>
<dbReference type="STRING" id="1912961.BU204_08410"/>
<proteinExistence type="inferred from homology"/>
<dbReference type="InterPro" id="IPR000515">
    <property type="entry name" value="MetI-like"/>
</dbReference>
<feature type="transmembrane region" description="Helical" evidence="7">
    <location>
        <begin position="102"/>
        <end position="124"/>
    </location>
</feature>
<dbReference type="InterPro" id="IPR035906">
    <property type="entry name" value="MetI-like_sf"/>
</dbReference>
<protein>
    <submittedName>
        <fullName evidence="9">Transporter</fullName>
    </submittedName>
</protein>
<dbReference type="PROSITE" id="PS50928">
    <property type="entry name" value="ABC_TM1"/>
    <property type="match status" value="1"/>
</dbReference>
<evidence type="ECO:0000313" key="10">
    <source>
        <dbReference type="Proteomes" id="UP000185596"/>
    </source>
</evidence>
<evidence type="ECO:0000313" key="9">
    <source>
        <dbReference type="EMBL" id="OLF18141.1"/>
    </source>
</evidence>
<evidence type="ECO:0000256" key="4">
    <source>
        <dbReference type="ARBA" id="ARBA00022692"/>
    </source>
</evidence>
<evidence type="ECO:0000256" key="6">
    <source>
        <dbReference type="ARBA" id="ARBA00023136"/>
    </source>
</evidence>
<keyword evidence="3" id="KW-1003">Cell membrane</keyword>
<comment type="similarity">
    <text evidence="7">Belongs to the binding-protein-dependent transport system permease family.</text>
</comment>
<keyword evidence="6 7" id="KW-0472">Membrane</keyword>
<feature type="transmembrane region" description="Helical" evidence="7">
    <location>
        <begin position="164"/>
        <end position="185"/>
    </location>
</feature>
<keyword evidence="4 7" id="KW-0812">Transmembrane</keyword>
<feature type="domain" description="ABC transmembrane type-1" evidence="8">
    <location>
        <begin position="98"/>
        <end position="290"/>
    </location>
</feature>
<keyword evidence="5 7" id="KW-1133">Transmembrane helix</keyword>
<dbReference type="GO" id="GO:0005886">
    <property type="term" value="C:plasma membrane"/>
    <property type="evidence" value="ECO:0007669"/>
    <property type="project" value="UniProtKB-SubCell"/>
</dbReference>
<comment type="subcellular location">
    <subcellularLocation>
        <location evidence="1 7">Cell membrane</location>
        <topology evidence="1 7">Multi-pass membrane protein</topology>
    </subcellularLocation>
</comment>
<evidence type="ECO:0000256" key="1">
    <source>
        <dbReference type="ARBA" id="ARBA00004651"/>
    </source>
</evidence>
<name>A0A1Q8CUV0_9PSEU</name>
<keyword evidence="2 7" id="KW-0813">Transport</keyword>
<organism evidence="9 10">
    <name type="scientific">Actinophytocola xanthii</name>
    <dbReference type="NCBI Taxonomy" id="1912961"/>
    <lineage>
        <taxon>Bacteria</taxon>
        <taxon>Bacillati</taxon>
        <taxon>Actinomycetota</taxon>
        <taxon>Actinomycetes</taxon>
        <taxon>Pseudonocardiales</taxon>
        <taxon>Pseudonocardiaceae</taxon>
    </lineage>
</organism>
<evidence type="ECO:0000256" key="5">
    <source>
        <dbReference type="ARBA" id="ARBA00022989"/>
    </source>
</evidence>
<dbReference type="Gene3D" id="1.10.3720.10">
    <property type="entry name" value="MetI-like"/>
    <property type="match status" value="1"/>
</dbReference>